<comment type="caution">
    <text evidence="2">The sequence shown here is derived from an EMBL/GenBank/DDBJ whole genome shotgun (WGS) entry which is preliminary data.</text>
</comment>
<dbReference type="EMBL" id="ABQC02000012">
    <property type="protein sequence ID" value="EDY96741.1"/>
    <property type="molecule type" value="Genomic_DNA"/>
</dbReference>
<feature type="transmembrane region" description="Helical" evidence="1">
    <location>
        <begin position="20"/>
        <end position="41"/>
    </location>
</feature>
<evidence type="ECO:0008006" key="4">
    <source>
        <dbReference type="Google" id="ProtNLM"/>
    </source>
</evidence>
<keyword evidence="1" id="KW-1133">Transmembrane helix</keyword>
<gene>
    <name evidence="2" type="ORF">BACPLE_01184</name>
</gene>
<dbReference type="GeneID" id="43183683"/>
<name>B5CWU4_PHOPM</name>
<evidence type="ECO:0000256" key="1">
    <source>
        <dbReference type="SAM" id="Phobius"/>
    </source>
</evidence>
<keyword evidence="1" id="KW-0472">Membrane</keyword>
<dbReference type="RefSeq" id="WP_007558940.1">
    <property type="nucleotide sequence ID" value="NZ_DS990119.1"/>
</dbReference>
<dbReference type="InterPro" id="IPR036259">
    <property type="entry name" value="MFS_trans_sf"/>
</dbReference>
<evidence type="ECO:0000313" key="3">
    <source>
        <dbReference type="Proteomes" id="UP000003452"/>
    </source>
</evidence>
<proteinExistence type="predicted"/>
<keyword evidence="1" id="KW-0812">Transmembrane</keyword>
<evidence type="ECO:0000313" key="2">
    <source>
        <dbReference type="EMBL" id="EDY96741.1"/>
    </source>
</evidence>
<dbReference type="Gene3D" id="1.20.1250.20">
    <property type="entry name" value="MFS general substrate transporter like domains"/>
    <property type="match status" value="1"/>
</dbReference>
<reference evidence="2 3" key="2">
    <citation type="submission" date="2008-08" db="EMBL/GenBank/DDBJ databases">
        <authorList>
            <person name="Fulton L."/>
            <person name="Clifton S."/>
            <person name="Fulton B."/>
            <person name="Xu J."/>
            <person name="Minx P."/>
            <person name="Pepin K.H."/>
            <person name="Johnson M."/>
            <person name="Thiruvilangam P."/>
            <person name="Bhonagiri V."/>
            <person name="Nash W.E."/>
            <person name="Mardis E.R."/>
            <person name="Wilson R.K."/>
        </authorList>
    </citation>
    <scope>NUCLEOTIDE SEQUENCE [LARGE SCALE GENOMIC DNA]</scope>
    <source>
        <strain evidence="3">DSM 17135 / JCM 12973 / M2</strain>
    </source>
</reference>
<accession>B5CWU4</accession>
<dbReference type="Proteomes" id="UP000003452">
    <property type="component" value="Unassembled WGS sequence"/>
</dbReference>
<sequence>MSIVGGAIAPMLMGFIADHVSMATGFIIPLIYFAEILGFAVRYSKL</sequence>
<dbReference type="HOGENOM" id="CLU_3180325_0_0_10"/>
<protein>
    <recommendedName>
        <fullName evidence="4">Glucose/galactose MFS transporter</fullName>
    </recommendedName>
</protein>
<reference evidence="2 3" key="1">
    <citation type="submission" date="2008-08" db="EMBL/GenBank/DDBJ databases">
        <title>Draft genome sequence of Bacteroides plebeius (DSM 17135).</title>
        <authorList>
            <person name="Sudarsanam P."/>
            <person name="Ley R."/>
            <person name="Guruge J."/>
            <person name="Turnbaugh P.J."/>
            <person name="Mahowald M."/>
            <person name="Liep D."/>
            <person name="Gordon J."/>
        </authorList>
    </citation>
    <scope>NUCLEOTIDE SEQUENCE [LARGE SCALE GENOMIC DNA]</scope>
    <source>
        <strain evidence="3">DSM 17135 / JCM 12973 / M2</strain>
    </source>
</reference>
<dbReference type="AlphaFoldDB" id="B5CWU4"/>
<organism evidence="2 3">
    <name type="scientific">Phocaeicola plebeius (strain DSM 17135 / JCM 12973 / CCUG 54634 / M2)</name>
    <name type="common">Bacteroides plebeius</name>
    <dbReference type="NCBI Taxonomy" id="484018"/>
    <lineage>
        <taxon>Bacteria</taxon>
        <taxon>Pseudomonadati</taxon>
        <taxon>Bacteroidota</taxon>
        <taxon>Bacteroidia</taxon>
        <taxon>Bacteroidales</taxon>
        <taxon>Bacteroidaceae</taxon>
        <taxon>Phocaeicola</taxon>
    </lineage>
</organism>